<evidence type="ECO:0000313" key="2">
    <source>
        <dbReference type="EMBL" id="MVQ37088.1"/>
    </source>
</evidence>
<comment type="caution">
    <text evidence="2">The sequence shown here is derived from an EMBL/GenBank/DDBJ whole genome shotgun (WGS) entry which is preliminary data.</text>
</comment>
<evidence type="ECO:0000313" key="3">
    <source>
        <dbReference type="Proteomes" id="UP000467637"/>
    </source>
</evidence>
<dbReference type="SUPFAM" id="SSF55383">
    <property type="entry name" value="Copper amine oxidase, domain N"/>
    <property type="match status" value="2"/>
</dbReference>
<evidence type="ECO:0000259" key="1">
    <source>
        <dbReference type="Pfam" id="PF07833"/>
    </source>
</evidence>
<organism evidence="2 3">
    <name type="scientific">Paenibacillus anseongense</name>
    <dbReference type="NCBI Taxonomy" id="2682845"/>
    <lineage>
        <taxon>Bacteria</taxon>
        <taxon>Bacillati</taxon>
        <taxon>Bacillota</taxon>
        <taxon>Bacilli</taxon>
        <taxon>Bacillales</taxon>
        <taxon>Paenibacillaceae</taxon>
        <taxon>Paenibacillus</taxon>
    </lineage>
</organism>
<feature type="domain" description="Copper amine oxidase-like N-terminal" evidence="1">
    <location>
        <begin position="47"/>
        <end position="153"/>
    </location>
</feature>
<sequence length="515" mass="57852">MPLKFIRRSLILSALLVWTYSPLAVFASSTSGSSYIKLTLGETKASINDKSVTLQMSPHLVENTTMVPLRFVTEALGATVKWDGAAQRVDLTYGTKLLSMQIGNATAHVDGTPIHLEQAPIIENEVTLVPIRFIAENFQQTVTFDEHTRVITIASSDNQSPNGALPVKKPLDKPTVDNLTSQNSIKIPLTGLLPSSGLSPGYFFNDMEMISDGKDDLYFISQNDQSNFYIKKMNLSKGKEINLETIVSFNDTKFDFEYKDEHGSASKFLRYEFIPKSLFYDQASDRLFVMGRDFYNKMAVFYQVWPSVKMIAFDTSGQLDTDTDFIQPLNDGQTYAISNSFKNILYTAHEGERLTSYLSVEGNRMHHLVPLVNNGILYVLDRESKQIKEITPGVGSRVVATLTMEQINTAITYDGYFFLTDAKQFYRVNVEGKIEPYANMDNAIYKKGIFNSLTGNYDQMPIPPGYSGAINDDYDFEPKKMVLGISPHFAIDADGNILIYDDISLILRKITVFEN</sequence>
<proteinExistence type="predicted"/>
<name>A0ABW9UCY1_9BACL</name>
<dbReference type="InterPro" id="IPR036582">
    <property type="entry name" value="Mao_N_sf"/>
</dbReference>
<accession>A0ABW9UCY1</accession>
<dbReference type="RefSeq" id="WP_157321504.1">
    <property type="nucleotide sequence ID" value="NZ_WSEM01000016.1"/>
</dbReference>
<dbReference type="EMBL" id="WSEM01000016">
    <property type="protein sequence ID" value="MVQ37088.1"/>
    <property type="molecule type" value="Genomic_DNA"/>
</dbReference>
<protein>
    <recommendedName>
        <fullName evidence="1">Copper amine oxidase-like N-terminal domain-containing protein</fullName>
    </recommendedName>
</protein>
<gene>
    <name evidence="2" type="ORF">GON05_20945</name>
</gene>
<reference evidence="2 3" key="1">
    <citation type="submission" date="2019-12" db="EMBL/GenBank/DDBJ databases">
        <authorList>
            <person name="Huq M.A."/>
        </authorList>
    </citation>
    <scope>NUCLEOTIDE SEQUENCE [LARGE SCALE GENOMIC DNA]</scope>
    <source>
        <strain evidence="2 3">MAH-34</strain>
    </source>
</reference>
<dbReference type="Gene3D" id="3.30.457.10">
    <property type="entry name" value="Copper amine oxidase-like, N-terminal domain"/>
    <property type="match status" value="1"/>
</dbReference>
<keyword evidence="3" id="KW-1185">Reference proteome</keyword>
<dbReference type="Proteomes" id="UP000467637">
    <property type="component" value="Unassembled WGS sequence"/>
</dbReference>
<dbReference type="Pfam" id="PF07833">
    <property type="entry name" value="Cu_amine_oxidN1"/>
    <property type="match status" value="1"/>
</dbReference>
<dbReference type="InterPro" id="IPR012854">
    <property type="entry name" value="Cu_amine_oxidase-like_N"/>
</dbReference>